<dbReference type="SUPFAM" id="SSF53850">
    <property type="entry name" value="Periplasmic binding protein-like II"/>
    <property type="match status" value="1"/>
</dbReference>
<dbReference type="EMBL" id="PXYK01000035">
    <property type="protein sequence ID" value="PSJ53082.1"/>
    <property type="molecule type" value="Genomic_DNA"/>
</dbReference>
<dbReference type="PIRSF" id="PIRSF039026">
    <property type="entry name" value="SiaP"/>
    <property type="match status" value="1"/>
</dbReference>
<keyword evidence="1 4" id="KW-0732">Signal</keyword>
<feature type="binding site" evidence="2">
    <location>
        <position position="181"/>
    </location>
    <ligand>
        <name>substrate</name>
    </ligand>
</feature>
<dbReference type="GO" id="GO:0031317">
    <property type="term" value="C:tripartite ATP-independent periplasmic transporter complex"/>
    <property type="evidence" value="ECO:0007669"/>
    <property type="project" value="InterPro"/>
</dbReference>
<name>A0A2P7RS98_9HYPH</name>
<comment type="caution">
    <text evidence="5">The sequence shown here is derived from an EMBL/GenBank/DDBJ whole genome shotgun (WGS) entry which is preliminary data.</text>
</comment>
<feature type="signal peptide" evidence="4">
    <location>
        <begin position="1"/>
        <end position="30"/>
    </location>
</feature>
<dbReference type="InterPro" id="IPR041722">
    <property type="entry name" value="TakP/all3028"/>
</dbReference>
<dbReference type="FunFam" id="3.40.190.10:FF:000371">
    <property type="entry name" value="Alpha-keto acid-binding periplasmic protein TakP"/>
    <property type="match status" value="1"/>
</dbReference>
<reference evidence="5 6" key="1">
    <citation type="submission" date="2018-03" db="EMBL/GenBank/DDBJ databases">
        <title>The draft genome of Mesorhizobium sp. 6GN-30.</title>
        <authorList>
            <person name="Liu L."/>
            <person name="Li L."/>
            <person name="Wang T."/>
            <person name="Zhang X."/>
            <person name="Liang L."/>
        </authorList>
    </citation>
    <scope>NUCLEOTIDE SEQUENCE [LARGE SCALE GENOMIC DNA]</scope>
    <source>
        <strain evidence="5 6">6GN30</strain>
    </source>
</reference>
<dbReference type="CDD" id="cd13682">
    <property type="entry name" value="PBP2_TRAP_alpha-ketoacid"/>
    <property type="match status" value="1"/>
</dbReference>
<dbReference type="InterPro" id="IPR018389">
    <property type="entry name" value="DctP_fam"/>
</dbReference>
<keyword evidence="3" id="KW-0479">Metal-binding</keyword>
<dbReference type="RefSeq" id="WP_106775108.1">
    <property type="nucleotide sequence ID" value="NZ_PXYK01000035.1"/>
</dbReference>
<sequence>MDRRSFIAKAGLSGAGAAAAAVTLAAPAIAQSMPKLSWRCTSSFPKALDTIFGAAQTMADYVRESTDGNFDIQVFAAGELVPGLQAADAAAAGTVECCHTASYYYWGKDPTYALATAVPFMFNDRQMNAWLYYGGGSDLLNEFYATQGLYGLASGNTGAQMGGWYRKEIKSVADLKGLKMRIGGFGGKVLERLGLVPQQIAGGDIYPALEKGTIDAAEWVGPYDDEKLGFQKVAPFYYYPGWWEGGPTLHTLVNLAKWNELPKFYQAALKSACQAANCDMMASYDQKNPAALKRLVANGAQLRPFSPEVLSACFEAANATYAELSAANAAFKKIYDSQTAFRRDAYVWAQVSEYTFDTFMMLQQRAGKL</sequence>
<dbReference type="InterPro" id="IPR038404">
    <property type="entry name" value="TRAP_DctP_sf"/>
</dbReference>
<dbReference type="GO" id="GO:0055085">
    <property type="term" value="P:transmembrane transport"/>
    <property type="evidence" value="ECO:0007669"/>
    <property type="project" value="InterPro"/>
</dbReference>
<dbReference type="GO" id="GO:0043177">
    <property type="term" value="F:organic acid binding"/>
    <property type="evidence" value="ECO:0007669"/>
    <property type="project" value="InterPro"/>
</dbReference>
<dbReference type="Proteomes" id="UP000241229">
    <property type="component" value="Unassembled WGS sequence"/>
</dbReference>
<evidence type="ECO:0000313" key="6">
    <source>
        <dbReference type="Proteomes" id="UP000241229"/>
    </source>
</evidence>
<feature type="binding site" evidence="2">
    <location>
        <position position="160"/>
    </location>
    <ligand>
        <name>substrate</name>
    </ligand>
</feature>
<dbReference type="AlphaFoldDB" id="A0A2P7RS98"/>
<dbReference type="InterPro" id="IPR026289">
    <property type="entry name" value="SBP_TakP-like"/>
</dbReference>
<organism evidence="5 6">
    <name type="scientific">Kumtagia ephedrae</name>
    <dbReference type="NCBI Taxonomy" id="2116701"/>
    <lineage>
        <taxon>Bacteria</taxon>
        <taxon>Pseudomonadati</taxon>
        <taxon>Pseudomonadota</taxon>
        <taxon>Alphaproteobacteria</taxon>
        <taxon>Hyphomicrobiales</taxon>
        <taxon>Phyllobacteriaceae</taxon>
        <taxon>Kumtagia</taxon>
    </lineage>
</organism>
<dbReference type="InterPro" id="IPR006311">
    <property type="entry name" value="TAT_signal"/>
</dbReference>
<evidence type="ECO:0000256" key="4">
    <source>
        <dbReference type="SAM" id="SignalP"/>
    </source>
</evidence>
<dbReference type="GO" id="GO:0015849">
    <property type="term" value="P:organic acid transport"/>
    <property type="evidence" value="ECO:0007669"/>
    <property type="project" value="InterPro"/>
</dbReference>
<evidence type="ECO:0000313" key="5">
    <source>
        <dbReference type="EMBL" id="PSJ53082.1"/>
    </source>
</evidence>
<dbReference type="PANTHER" id="PTHR33376:SF5">
    <property type="entry name" value="EXTRACYTOPLASMIC SOLUTE RECEPTOR PROTEIN"/>
    <property type="match status" value="1"/>
</dbReference>
<feature type="binding site" evidence="3">
    <location>
        <position position="244"/>
    </location>
    <ligand>
        <name>substrate</name>
    </ligand>
</feature>
<feature type="binding site" evidence="3">
    <location>
        <position position="218"/>
    </location>
    <ligand>
        <name>substrate</name>
    </ligand>
</feature>
<dbReference type="GO" id="GO:0046872">
    <property type="term" value="F:metal ion binding"/>
    <property type="evidence" value="ECO:0007669"/>
    <property type="project" value="UniProtKB-KW"/>
</dbReference>
<dbReference type="NCBIfam" id="NF037995">
    <property type="entry name" value="TRAP_S1"/>
    <property type="match status" value="1"/>
</dbReference>
<feature type="binding site" evidence="3">
    <location>
        <position position="219"/>
    </location>
    <ligand>
        <name>Na(+)</name>
        <dbReference type="ChEBI" id="CHEBI:29101"/>
    </ligand>
</feature>
<gene>
    <name evidence="5" type="ORF">C7I84_25875</name>
</gene>
<dbReference type="OrthoDB" id="9780733at2"/>
<feature type="chain" id="PRO_5015105653" evidence="4">
    <location>
        <begin position="31"/>
        <end position="369"/>
    </location>
</feature>
<dbReference type="PANTHER" id="PTHR33376">
    <property type="match status" value="1"/>
</dbReference>
<proteinExistence type="predicted"/>
<evidence type="ECO:0000256" key="1">
    <source>
        <dbReference type="ARBA" id="ARBA00022729"/>
    </source>
</evidence>
<protein>
    <submittedName>
        <fullName evidence="5">ABC transporter substrate-binding protein</fullName>
    </submittedName>
</protein>
<dbReference type="Gene3D" id="3.40.190.170">
    <property type="entry name" value="Bacterial extracellular solute-binding protein, family 7"/>
    <property type="match status" value="1"/>
</dbReference>
<keyword evidence="6" id="KW-1185">Reference proteome</keyword>
<evidence type="ECO:0000256" key="2">
    <source>
        <dbReference type="PIRSR" id="PIRSR039026-1"/>
    </source>
</evidence>
<accession>A0A2P7RS98</accession>
<evidence type="ECO:0000256" key="3">
    <source>
        <dbReference type="PIRSR" id="PIRSR039026-2"/>
    </source>
</evidence>
<dbReference type="Pfam" id="PF03480">
    <property type="entry name" value="DctP"/>
    <property type="match status" value="1"/>
</dbReference>
<dbReference type="Gene3D" id="3.40.190.10">
    <property type="entry name" value="Periplasmic binding protein-like II"/>
    <property type="match status" value="1"/>
</dbReference>
<dbReference type="PROSITE" id="PS51318">
    <property type="entry name" value="TAT"/>
    <property type="match status" value="1"/>
</dbReference>